<dbReference type="AlphaFoldDB" id="A0A511H5W4"/>
<keyword evidence="2" id="KW-0732">Signal</keyword>
<reference evidence="3 6" key="2">
    <citation type="submission" date="2019-07" db="EMBL/GenBank/DDBJ databases">
        <title>Whole genome shotgun sequence of Myxococcus virescens NBRC 100334.</title>
        <authorList>
            <person name="Hosoyama A."/>
            <person name="Uohara A."/>
            <person name="Ohji S."/>
            <person name="Ichikawa N."/>
        </authorList>
    </citation>
    <scope>NUCLEOTIDE SEQUENCE [LARGE SCALE GENOMIC DNA]</scope>
    <source>
        <strain evidence="3 6">NBRC 100334</strain>
    </source>
</reference>
<keyword evidence="5" id="KW-1185">Reference proteome</keyword>
<reference evidence="4 5" key="1">
    <citation type="submission" date="2016-10" db="EMBL/GenBank/DDBJ databases">
        <authorList>
            <person name="Varghese N."/>
            <person name="Submissions S."/>
        </authorList>
    </citation>
    <scope>NUCLEOTIDE SEQUENCE [LARGE SCALE GENOMIC DNA]</scope>
    <source>
        <strain evidence="4 5">DSM 2260</strain>
    </source>
</reference>
<evidence type="ECO:0000256" key="2">
    <source>
        <dbReference type="SAM" id="SignalP"/>
    </source>
</evidence>
<evidence type="ECO:0000313" key="5">
    <source>
        <dbReference type="Proteomes" id="UP000198717"/>
    </source>
</evidence>
<organism evidence="3 6">
    <name type="scientific">Myxococcus virescens</name>
    <dbReference type="NCBI Taxonomy" id="83456"/>
    <lineage>
        <taxon>Bacteria</taxon>
        <taxon>Pseudomonadati</taxon>
        <taxon>Myxococcota</taxon>
        <taxon>Myxococcia</taxon>
        <taxon>Myxococcales</taxon>
        <taxon>Cystobacterineae</taxon>
        <taxon>Myxococcaceae</taxon>
        <taxon>Myxococcus</taxon>
    </lineage>
</organism>
<comment type="caution">
    <text evidence="3">The sequence shown here is derived from an EMBL/GenBank/DDBJ whole genome shotgun (WGS) entry which is preliminary data.</text>
</comment>
<feature type="compositionally biased region" description="Low complexity" evidence="1">
    <location>
        <begin position="106"/>
        <end position="121"/>
    </location>
</feature>
<sequence>MRPFLSLALLVATATQAAPRVPAPAFALAQVQQVPAPGAETSVPPPSMQPQSLPEAPVGPATRPEPLVPAEASEASAPPAGVRPNAAPAQGTDEVPVSEPSRVDDTAPVPAAEPAPTVETDSAPATTDMAGQEAPPVPDDAPVLASDLGSDAPRTTDAQQQRLVNGAPLYNPNVSVHIVQKKRFADEGRHELTVYPATLQVNGKYTRHAGTAAHYTYHLQENFALQVMGQYNWYSNESDFNLELIDKVREQAQAASSLLLVWGAHAGVEVTPLYGKFAFLNNSLAQFSVVLSGGAGIGSTRHLIRPAVTNDVEGESFQVPARFGDTGTKFMGSVGGGFRLQFGESYALRVEVRDLIYTARVDRVDGCNLADFEALEAARSTNQDFASLNLSGSCRYEKFDGVDPKTKKNYREDIILGRDLVAEPSSDVLNNVSFYAGFSVLF</sequence>
<feature type="chain" id="PRO_5022763113" evidence="2">
    <location>
        <begin position="18"/>
        <end position="442"/>
    </location>
</feature>
<dbReference type="Proteomes" id="UP000198717">
    <property type="component" value="Unassembled WGS sequence"/>
</dbReference>
<evidence type="ECO:0000313" key="6">
    <source>
        <dbReference type="Proteomes" id="UP000321224"/>
    </source>
</evidence>
<dbReference type="EMBL" id="FNAJ01000007">
    <property type="protein sequence ID" value="SDE45452.1"/>
    <property type="molecule type" value="Genomic_DNA"/>
</dbReference>
<evidence type="ECO:0000313" key="4">
    <source>
        <dbReference type="EMBL" id="SDE45452.1"/>
    </source>
</evidence>
<feature type="region of interest" description="Disordered" evidence="1">
    <location>
        <begin position="37"/>
        <end position="158"/>
    </location>
</feature>
<dbReference type="InterPro" id="IPR030820">
    <property type="entry name" value="OMP_myx_plus_Proteobacteria"/>
</dbReference>
<accession>A0A511H5W4</accession>
<evidence type="ECO:0000256" key="1">
    <source>
        <dbReference type="SAM" id="MobiDB-lite"/>
    </source>
</evidence>
<dbReference type="RefSeq" id="WP_090491316.1">
    <property type="nucleotide sequence ID" value="NZ_BJVY01000002.1"/>
</dbReference>
<dbReference type="EMBL" id="BJVY01000002">
    <property type="protein sequence ID" value="GEL68895.1"/>
    <property type="molecule type" value="Genomic_DNA"/>
</dbReference>
<gene>
    <name evidence="3" type="ORF">MVI01_06790</name>
    <name evidence="4" type="ORF">SAMN04488504_10770</name>
</gene>
<dbReference type="Proteomes" id="UP000321224">
    <property type="component" value="Unassembled WGS sequence"/>
</dbReference>
<name>A0A511H5W4_9BACT</name>
<protein>
    <submittedName>
        <fullName evidence="4">Outer membrane beta-barrel protein</fullName>
    </submittedName>
</protein>
<dbReference type="NCBIfam" id="TIGR04565">
    <property type="entry name" value="OMP_myx_plus"/>
    <property type="match status" value="1"/>
</dbReference>
<feature type="signal peptide" evidence="2">
    <location>
        <begin position="1"/>
        <end position="17"/>
    </location>
</feature>
<feature type="compositionally biased region" description="Low complexity" evidence="1">
    <location>
        <begin position="64"/>
        <end position="80"/>
    </location>
</feature>
<evidence type="ECO:0000313" key="3">
    <source>
        <dbReference type="EMBL" id="GEL68895.1"/>
    </source>
</evidence>
<proteinExistence type="predicted"/>